<proteinExistence type="predicted"/>
<dbReference type="STRING" id="568069.A0A1J1I6D4"/>
<evidence type="ECO:0000313" key="10">
    <source>
        <dbReference type="Proteomes" id="UP000183832"/>
    </source>
</evidence>
<evidence type="ECO:0000256" key="1">
    <source>
        <dbReference type="ARBA" id="ARBA00004651"/>
    </source>
</evidence>
<keyword evidence="2" id="KW-1003">Cell membrane</keyword>
<dbReference type="PANTHER" id="PTHR42643:SF30">
    <property type="entry name" value="IONOTROPIC RECEPTOR 40A-RELATED"/>
    <property type="match status" value="1"/>
</dbReference>
<evidence type="ECO:0000256" key="3">
    <source>
        <dbReference type="ARBA" id="ARBA00022692"/>
    </source>
</evidence>
<dbReference type="PANTHER" id="PTHR42643">
    <property type="entry name" value="IONOTROPIC RECEPTOR 20A-RELATED"/>
    <property type="match status" value="1"/>
</dbReference>
<evidence type="ECO:0000256" key="6">
    <source>
        <dbReference type="ARBA" id="ARBA00023170"/>
    </source>
</evidence>
<keyword evidence="5 8" id="KW-0472">Membrane</keyword>
<evidence type="ECO:0000256" key="4">
    <source>
        <dbReference type="ARBA" id="ARBA00022989"/>
    </source>
</evidence>
<dbReference type="Gene3D" id="1.10.287.70">
    <property type="match status" value="1"/>
</dbReference>
<evidence type="ECO:0000256" key="2">
    <source>
        <dbReference type="ARBA" id="ARBA00022475"/>
    </source>
</evidence>
<comment type="subcellular location">
    <subcellularLocation>
        <location evidence="1">Cell membrane</location>
        <topology evidence="1">Multi-pass membrane protein</topology>
    </subcellularLocation>
</comment>
<evidence type="ECO:0000256" key="7">
    <source>
        <dbReference type="ARBA" id="ARBA00023180"/>
    </source>
</evidence>
<keyword evidence="4 8" id="KW-1133">Transmembrane helix</keyword>
<dbReference type="OrthoDB" id="5984008at2759"/>
<reference evidence="9 10" key="1">
    <citation type="submission" date="2015-04" db="EMBL/GenBank/DDBJ databases">
        <authorList>
            <person name="Syromyatnikov M.Y."/>
            <person name="Popov V.N."/>
        </authorList>
    </citation>
    <scope>NUCLEOTIDE SEQUENCE [LARGE SCALE GENOMIC DNA]</scope>
</reference>
<evidence type="ECO:0000256" key="5">
    <source>
        <dbReference type="ARBA" id="ARBA00023136"/>
    </source>
</evidence>
<gene>
    <name evidence="9" type="ORF">CLUMA_CG009212</name>
</gene>
<keyword evidence="3 8" id="KW-0812">Transmembrane</keyword>
<keyword evidence="10" id="KW-1185">Reference proteome</keyword>
<feature type="transmembrane region" description="Helical" evidence="8">
    <location>
        <begin position="197"/>
        <end position="219"/>
    </location>
</feature>
<dbReference type="EMBL" id="CVRI01000042">
    <property type="protein sequence ID" value="CRK95755.1"/>
    <property type="molecule type" value="Genomic_DNA"/>
</dbReference>
<dbReference type="GO" id="GO:0005886">
    <property type="term" value="C:plasma membrane"/>
    <property type="evidence" value="ECO:0007669"/>
    <property type="project" value="UniProtKB-SubCell"/>
</dbReference>
<protein>
    <submittedName>
        <fullName evidence="9">CLUMA_CG009212, isoform A</fullName>
    </submittedName>
</protein>
<name>A0A1J1I6D4_9DIPT</name>
<dbReference type="InterPro" id="IPR052192">
    <property type="entry name" value="Insect_Ionotropic_Sensory_Rcpt"/>
</dbReference>
<accession>A0A1J1I6D4</accession>
<evidence type="ECO:0000313" key="9">
    <source>
        <dbReference type="EMBL" id="CRK95755.1"/>
    </source>
</evidence>
<dbReference type="AlphaFoldDB" id="A0A1J1I6D4"/>
<dbReference type="Proteomes" id="UP000183832">
    <property type="component" value="Unassembled WGS sequence"/>
</dbReference>
<sequence length="377" mass="43743">MDARNSILVNELVMQLKTNLLGSLEVTGLVFHDPKVLIPEIHARNLAHRLSLYVFFWNVKKLPKNHEHLNLQEPLRTVMITNPRKFVYRIYYNQASSANDGNMKLVNWFDGNNLGLNAEPILPDMKNIYKNFNKRVFIVPIIHEADLLFGDTVITSEKLQEIEFSFLTLPDSGAFLTHAPRRISEAFALVYPFDASVWPPLVFTVVIVGPILYFMVVILEKLKKRKKKQKYSNSYGKMIYTREIFSMKIDGKRKKHARILEQDGLLSLCVWFTCHIFLRQPANFPYDNNSVRLFSIILWLSSTYVLSDLYSAQLTSQLARPSKELPINTLQRLEHVLNKSESYKLLVETNSASHNILKNGIGIMNRLYNRMQFDETF</sequence>
<evidence type="ECO:0000256" key="8">
    <source>
        <dbReference type="SAM" id="Phobius"/>
    </source>
</evidence>
<organism evidence="9 10">
    <name type="scientific">Clunio marinus</name>
    <dbReference type="NCBI Taxonomy" id="568069"/>
    <lineage>
        <taxon>Eukaryota</taxon>
        <taxon>Metazoa</taxon>
        <taxon>Ecdysozoa</taxon>
        <taxon>Arthropoda</taxon>
        <taxon>Hexapoda</taxon>
        <taxon>Insecta</taxon>
        <taxon>Pterygota</taxon>
        <taxon>Neoptera</taxon>
        <taxon>Endopterygota</taxon>
        <taxon>Diptera</taxon>
        <taxon>Nematocera</taxon>
        <taxon>Chironomoidea</taxon>
        <taxon>Chironomidae</taxon>
        <taxon>Clunio</taxon>
    </lineage>
</organism>
<keyword evidence="7" id="KW-0325">Glycoprotein</keyword>
<keyword evidence="6" id="KW-0675">Receptor</keyword>